<dbReference type="Proteomes" id="UP000278036">
    <property type="component" value="Unassembled WGS sequence"/>
</dbReference>
<dbReference type="GO" id="GO:0051536">
    <property type="term" value="F:iron-sulfur cluster binding"/>
    <property type="evidence" value="ECO:0007669"/>
    <property type="project" value="UniProtKB-KW"/>
</dbReference>
<dbReference type="SUPFAM" id="SSF53335">
    <property type="entry name" value="S-adenosyl-L-methionine-dependent methyltransferases"/>
    <property type="match status" value="1"/>
</dbReference>
<protein>
    <submittedName>
        <fullName evidence="7">Class I SAM-dependent RNA methyltransferase</fullName>
    </submittedName>
</protein>
<keyword evidence="4" id="KW-0408">Iron</keyword>
<gene>
    <name evidence="7" type="ORF">D6Z83_19100</name>
    <name evidence="8" type="ORF">EBE87_08920</name>
</gene>
<evidence type="ECO:0000313" key="7">
    <source>
        <dbReference type="EMBL" id="RKK02557.1"/>
    </source>
</evidence>
<evidence type="ECO:0000313" key="9">
    <source>
        <dbReference type="Proteomes" id="UP000274097"/>
    </source>
</evidence>
<dbReference type="GO" id="GO:0070475">
    <property type="term" value="P:rRNA base methylation"/>
    <property type="evidence" value="ECO:0007669"/>
    <property type="project" value="TreeGrafter"/>
</dbReference>
<organism evidence="7 10">
    <name type="scientific">Teichococcus wenyumeiae</name>
    <dbReference type="NCBI Taxonomy" id="2478470"/>
    <lineage>
        <taxon>Bacteria</taxon>
        <taxon>Pseudomonadati</taxon>
        <taxon>Pseudomonadota</taxon>
        <taxon>Alphaproteobacteria</taxon>
        <taxon>Acetobacterales</taxon>
        <taxon>Roseomonadaceae</taxon>
        <taxon>Roseomonas</taxon>
    </lineage>
</organism>
<keyword evidence="9" id="KW-1185">Reference proteome</keyword>
<dbReference type="FunCoup" id="A0A3A9J5S1">
    <property type="interactions" value="495"/>
</dbReference>
<dbReference type="InterPro" id="IPR002792">
    <property type="entry name" value="TRAM_dom"/>
</dbReference>
<dbReference type="InterPro" id="IPR029063">
    <property type="entry name" value="SAM-dependent_MTases_sf"/>
</dbReference>
<dbReference type="Pfam" id="PF05958">
    <property type="entry name" value="tRNA_U5-meth_tr"/>
    <property type="match status" value="1"/>
</dbReference>
<dbReference type="Proteomes" id="UP000274097">
    <property type="component" value="Unassembled WGS sequence"/>
</dbReference>
<sequence length="433" mass="45149">MPLPPEPTEYDIARLGAAGDGVAQGADGRPVFIPYALPGERVAARVTGKLGEGQAAELTALLRPAPERAEPPCPYFGRCGGCTMQHMAIPPYAEWKRARLAEALSRAGYPDAVVAEPAVTPPQTRRRADLALRRADGVPVLGFHARGSGAVVDLDTCLVLDPALVALFQPLKTMLRSLAAFRREGSAVLNLLDSGPDLLLRLDGIPNVADRALLADFARAHGLPRIACAPLKGMVSENVAQVGAVSIALGGVSVAPAPGAFLQATPQGEAAIVAAVLAGLPPKLTGKARIADLYAGLGTLSFPLSARARVTAYEGAPDAVAALDAAARHSGGKVQAVRRDLSRQPLMPKELDAFAAVVLDPPFAGAADQMPLLARTTKLERIIYVSCNPAALGRDAKLLQAAGWRLASATPVDQFLWSAQLEAVVVFARGRKA</sequence>
<dbReference type="EMBL" id="RAQU01000143">
    <property type="protein sequence ID" value="RKK02557.1"/>
    <property type="molecule type" value="Genomic_DNA"/>
</dbReference>
<dbReference type="Gene3D" id="3.40.50.150">
    <property type="entry name" value="Vaccinia Virus protein VP39"/>
    <property type="match status" value="1"/>
</dbReference>
<comment type="caution">
    <text evidence="7">The sequence shown here is derived from an EMBL/GenBank/DDBJ whole genome shotgun (WGS) entry which is preliminary data.</text>
</comment>
<keyword evidence="4" id="KW-0479">Metal-binding</keyword>
<dbReference type="Gene3D" id="2.40.50.140">
    <property type="entry name" value="Nucleic acid-binding proteins"/>
    <property type="match status" value="1"/>
</dbReference>
<evidence type="ECO:0000256" key="3">
    <source>
        <dbReference type="ARBA" id="ARBA00022691"/>
    </source>
</evidence>
<proteinExistence type="inferred from homology"/>
<dbReference type="PROSITE" id="PS51687">
    <property type="entry name" value="SAM_MT_RNA_M5U"/>
    <property type="match status" value="1"/>
</dbReference>
<dbReference type="AlphaFoldDB" id="A0A3A9J5S1"/>
<feature type="binding site" evidence="5">
    <location>
        <position position="314"/>
    </location>
    <ligand>
        <name>S-adenosyl-L-methionine</name>
        <dbReference type="ChEBI" id="CHEBI:59789"/>
    </ligand>
</feature>
<dbReference type="Gene3D" id="2.40.50.1070">
    <property type="match status" value="1"/>
</dbReference>
<feature type="active site" description="Nucleophile" evidence="5">
    <location>
        <position position="387"/>
    </location>
</feature>
<evidence type="ECO:0000256" key="2">
    <source>
        <dbReference type="ARBA" id="ARBA00022679"/>
    </source>
</evidence>
<evidence type="ECO:0000313" key="8">
    <source>
        <dbReference type="EMBL" id="RMI25261.1"/>
    </source>
</evidence>
<dbReference type="GO" id="GO:0070041">
    <property type="term" value="F:rRNA (uridine-C5-)-methyltransferase activity"/>
    <property type="evidence" value="ECO:0007669"/>
    <property type="project" value="TreeGrafter"/>
</dbReference>
<keyword evidence="1 5" id="KW-0489">Methyltransferase</keyword>
<name>A0A3A9J5S1_9PROT</name>
<dbReference type="PROSITE" id="PS50926">
    <property type="entry name" value="TRAM"/>
    <property type="match status" value="1"/>
</dbReference>
<feature type="binding site" evidence="5">
    <location>
        <position position="360"/>
    </location>
    <ligand>
        <name>S-adenosyl-L-methionine</name>
        <dbReference type="ChEBI" id="CHEBI:59789"/>
    </ligand>
</feature>
<comment type="similarity">
    <text evidence="5">Belongs to the class I-like SAM-binding methyltransferase superfamily. RNA M5U methyltransferase family.</text>
</comment>
<dbReference type="PANTHER" id="PTHR11061">
    <property type="entry name" value="RNA M5U METHYLTRANSFERASE"/>
    <property type="match status" value="1"/>
</dbReference>
<keyword evidence="4" id="KW-0411">Iron-sulfur</keyword>
<feature type="binding site" evidence="5">
    <location>
        <position position="294"/>
    </location>
    <ligand>
        <name>S-adenosyl-L-methionine</name>
        <dbReference type="ChEBI" id="CHEBI:59789"/>
    </ligand>
</feature>
<evidence type="ECO:0000313" key="10">
    <source>
        <dbReference type="Proteomes" id="UP000278036"/>
    </source>
</evidence>
<evidence type="ECO:0000256" key="1">
    <source>
        <dbReference type="ARBA" id="ARBA00022603"/>
    </source>
</evidence>
<dbReference type="InterPro" id="IPR012340">
    <property type="entry name" value="NA-bd_OB-fold"/>
</dbReference>
<accession>A0A3A9J5S1</accession>
<dbReference type="OrthoDB" id="9804590at2"/>
<feature type="domain" description="TRAM" evidence="6">
    <location>
        <begin position="1"/>
        <end position="60"/>
    </location>
</feature>
<dbReference type="InterPro" id="IPR010280">
    <property type="entry name" value="U5_MeTrfase_fam"/>
</dbReference>
<evidence type="ECO:0000256" key="4">
    <source>
        <dbReference type="ARBA" id="ARBA00023014"/>
    </source>
</evidence>
<dbReference type="PANTHER" id="PTHR11061:SF30">
    <property type="entry name" value="TRNA (URACIL(54)-C(5))-METHYLTRANSFERASE"/>
    <property type="match status" value="1"/>
</dbReference>
<dbReference type="InParanoid" id="A0A3A9J5S1"/>
<evidence type="ECO:0000259" key="6">
    <source>
        <dbReference type="PROSITE" id="PS50926"/>
    </source>
</evidence>
<reference evidence="7 10" key="1">
    <citation type="submission" date="2018-09" db="EMBL/GenBank/DDBJ databases">
        <title>Roseomonas sp. nov., isolated from feces of Tibetan antelopes in the Qinghai-Tibet plateau, China.</title>
        <authorList>
            <person name="Tian Z."/>
        </authorList>
    </citation>
    <scope>NUCLEOTIDE SEQUENCE [LARGE SCALE GENOMIC DNA]</scope>
    <source>
        <strain evidence="8 9">Z23</strain>
        <strain evidence="7 10">Z24</strain>
    </source>
</reference>
<feature type="binding site" evidence="5">
    <location>
        <position position="263"/>
    </location>
    <ligand>
        <name>S-adenosyl-L-methionine</name>
        <dbReference type="ChEBI" id="CHEBI:59789"/>
    </ligand>
</feature>
<keyword evidence="2 5" id="KW-0808">Transferase</keyword>
<evidence type="ECO:0000256" key="5">
    <source>
        <dbReference type="PROSITE-ProRule" id="PRU01024"/>
    </source>
</evidence>
<dbReference type="RefSeq" id="WP_120639842.1">
    <property type="nucleotide sequence ID" value="NZ_RAQU01000143.1"/>
</dbReference>
<keyword evidence="3 5" id="KW-0949">S-adenosyl-L-methionine</keyword>
<dbReference type="EMBL" id="RFLX01000005">
    <property type="protein sequence ID" value="RMI25261.1"/>
    <property type="molecule type" value="Genomic_DNA"/>
</dbReference>
<dbReference type="SUPFAM" id="SSF50249">
    <property type="entry name" value="Nucleic acid-binding proteins"/>
    <property type="match status" value="1"/>
</dbReference>